<protein>
    <submittedName>
        <fullName evidence="1">Uncharacterized protein</fullName>
    </submittedName>
</protein>
<organism evidence="1 2">
    <name type="scientific">Colletotrichum salicis</name>
    <dbReference type="NCBI Taxonomy" id="1209931"/>
    <lineage>
        <taxon>Eukaryota</taxon>
        <taxon>Fungi</taxon>
        <taxon>Dikarya</taxon>
        <taxon>Ascomycota</taxon>
        <taxon>Pezizomycotina</taxon>
        <taxon>Sordariomycetes</taxon>
        <taxon>Hypocreomycetidae</taxon>
        <taxon>Glomerellales</taxon>
        <taxon>Glomerellaceae</taxon>
        <taxon>Colletotrichum</taxon>
        <taxon>Colletotrichum acutatum species complex</taxon>
    </lineage>
</organism>
<evidence type="ECO:0000313" key="2">
    <source>
        <dbReference type="Proteomes" id="UP000070121"/>
    </source>
</evidence>
<proteinExistence type="predicted"/>
<evidence type="ECO:0000313" key="1">
    <source>
        <dbReference type="EMBL" id="KXH66948.1"/>
    </source>
</evidence>
<name>A0A135V2R2_9PEZI</name>
<comment type="caution">
    <text evidence="1">The sequence shown here is derived from an EMBL/GenBank/DDBJ whole genome shotgun (WGS) entry which is preliminary data.</text>
</comment>
<sequence length="169" mass="18358">MNSSLPAAASKNFASIRLSMARLVDISPEMKTFPCNYVAYAKMDSLEKGNVPAAFGAKEKRKKEKLVNKGLPLFEGSGGVFVVGPNAARRREPPGLDLLTESDVEPAKVWKDEGCSGPWKIQGCNPCNLSRCPEQLYGNPNLPENYEFVRLARWGGARIRLGGSGAEIS</sequence>
<accession>A0A135V2R2</accession>
<dbReference type="Proteomes" id="UP000070121">
    <property type="component" value="Unassembled WGS sequence"/>
</dbReference>
<dbReference type="EMBL" id="JFFI01000572">
    <property type="protein sequence ID" value="KXH66948.1"/>
    <property type="molecule type" value="Genomic_DNA"/>
</dbReference>
<keyword evidence="2" id="KW-1185">Reference proteome</keyword>
<gene>
    <name evidence="1" type="ORF">CSAL01_02319</name>
</gene>
<dbReference type="AlphaFoldDB" id="A0A135V2R2"/>
<reference evidence="1 2" key="1">
    <citation type="submission" date="2014-02" db="EMBL/GenBank/DDBJ databases">
        <title>The genome sequence of Colletotrichum salicis CBS 607.94.</title>
        <authorList>
            <person name="Baroncelli R."/>
            <person name="Thon M.R."/>
        </authorList>
    </citation>
    <scope>NUCLEOTIDE SEQUENCE [LARGE SCALE GENOMIC DNA]</scope>
    <source>
        <strain evidence="1 2">CBS 607.94</strain>
    </source>
</reference>